<evidence type="ECO:0000256" key="3">
    <source>
        <dbReference type="ARBA" id="ARBA00022722"/>
    </source>
</evidence>
<evidence type="ECO:0000256" key="5">
    <source>
        <dbReference type="ARBA" id="ARBA00022801"/>
    </source>
</evidence>
<dbReference type="PANTHER" id="PTHR34072:SF52">
    <property type="entry name" value="RIBONUCLEASE H"/>
    <property type="match status" value="1"/>
</dbReference>
<protein>
    <recommendedName>
        <fullName evidence="7">Reverse transcriptase RNase H-like domain-containing protein</fullName>
    </recommendedName>
</protein>
<proteinExistence type="predicted"/>
<evidence type="ECO:0000259" key="7">
    <source>
        <dbReference type="Pfam" id="PF17917"/>
    </source>
</evidence>
<organism evidence="8 9">
    <name type="scientific">Daphnia magna</name>
    <dbReference type="NCBI Taxonomy" id="35525"/>
    <lineage>
        <taxon>Eukaryota</taxon>
        <taxon>Metazoa</taxon>
        <taxon>Ecdysozoa</taxon>
        <taxon>Arthropoda</taxon>
        <taxon>Crustacea</taxon>
        <taxon>Branchiopoda</taxon>
        <taxon>Diplostraca</taxon>
        <taxon>Cladocera</taxon>
        <taxon>Anomopoda</taxon>
        <taxon>Daphniidae</taxon>
        <taxon>Daphnia</taxon>
    </lineage>
</organism>
<keyword evidence="2" id="KW-0548">Nucleotidyltransferase</keyword>
<keyword evidence="1" id="KW-0808">Transferase</keyword>
<dbReference type="Pfam" id="PF17917">
    <property type="entry name" value="RT_RNaseH"/>
    <property type="match status" value="1"/>
</dbReference>
<gene>
    <name evidence="8" type="ORF">OUZ56_018613</name>
</gene>
<sequence>MHEGKDQPIAYASRHLNKAEVKYSTIEKEAAAPLFARRIFVIVSNHNQLQLRKSLKTKPKGSDELKYHPGRVYDNADFLSQIPINSFKPPQKTEDIVFRKQ</sequence>
<dbReference type="InterPro" id="IPR043502">
    <property type="entry name" value="DNA/RNA_pol_sf"/>
</dbReference>
<evidence type="ECO:0000313" key="9">
    <source>
        <dbReference type="Proteomes" id="UP001234178"/>
    </source>
</evidence>
<evidence type="ECO:0000256" key="2">
    <source>
        <dbReference type="ARBA" id="ARBA00022695"/>
    </source>
</evidence>
<accession>A0ABQ9Z9E4</accession>
<feature type="domain" description="Reverse transcriptase RNase H-like" evidence="7">
    <location>
        <begin position="2"/>
        <end position="37"/>
    </location>
</feature>
<evidence type="ECO:0000256" key="4">
    <source>
        <dbReference type="ARBA" id="ARBA00022759"/>
    </source>
</evidence>
<reference evidence="8 9" key="1">
    <citation type="journal article" date="2023" name="Nucleic Acids Res.">
        <title>The hologenome of Daphnia magna reveals possible DNA methylation and microbiome-mediated evolution of the host genome.</title>
        <authorList>
            <person name="Chaturvedi A."/>
            <person name="Li X."/>
            <person name="Dhandapani V."/>
            <person name="Marshall H."/>
            <person name="Kissane S."/>
            <person name="Cuenca-Cambronero M."/>
            <person name="Asole G."/>
            <person name="Calvet F."/>
            <person name="Ruiz-Romero M."/>
            <person name="Marangio P."/>
            <person name="Guigo R."/>
            <person name="Rago D."/>
            <person name="Mirbahai L."/>
            <person name="Eastwood N."/>
            <person name="Colbourne J.K."/>
            <person name="Zhou J."/>
            <person name="Mallon E."/>
            <person name="Orsini L."/>
        </authorList>
    </citation>
    <scope>NUCLEOTIDE SEQUENCE [LARGE SCALE GENOMIC DNA]</scope>
    <source>
        <strain evidence="8">LRV0_1</strain>
    </source>
</reference>
<name>A0ABQ9Z9E4_9CRUS</name>
<dbReference type="Proteomes" id="UP001234178">
    <property type="component" value="Unassembled WGS sequence"/>
</dbReference>
<keyword evidence="5" id="KW-0378">Hydrolase</keyword>
<evidence type="ECO:0000256" key="6">
    <source>
        <dbReference type="ARBA" id="ARBA00022918"/>
    </source>
</evidence>
<dbReference type="EMBL" id="JAOYFB010000003">
    <property type="protein sequence ID" value="KAK4009501.1"/>
    <property type="molecule type" value="Genomic_DNA"/>
</dbReference>
<keyword evidence="9" id="KW-1185">Reference proteome</keyword>
<keyword evidence="6" id="KW-0695">RNA-directed DNA polymerase</keyword>
<dbReference type="PANTHER" id="PTHR34072">
    <property type="entry name" value="ENZYMATIC POLYPROTEIN-RELATED"/>
    <property type="match status" value="1"/>
</dbReference>
<dbReference type="InterPro" id="IPR041373">
    <property type="entry name" value="RT_RNaseH"/>
</dbReference>
<dbReference type="SUPFAM" id="SSF56672">
    <property type="entry name" value="DNA/RNA polymerases"/>
    <property type="match status" value="1"/>
</dbReference>
<keyword evidence="4" id="KW-0255">Endonuclease</keyword>
<evidence type="ECO:0000313" key="8">
    <source>
        <dbReference type="EMBL" id="KAK4009501.1"/>
    </source>
</evidence>
<keyword evidence="3" id="KW-0540">Nuclease</keyword>
<comment type="caution">
    <text evidence="8">The sequence shown here is derived from an EMBL/GenBank/DDBJ whole genome shotgun (WGS) entry which is preliminary data.</text>
</comment>
<evidence type="ECO:0000256" key="1">
    <source>
        <dbReference type="ARBA" id="ARBA00022679"/>
    </source>
</evidence>